<evidence type="ECO:0000313" key="1">
    <source>
        <dbReference type="EMBL" id="KAH3864948.1"/>
    </source>
</evidence>
<proteinExistence type="predicted"/>
<organism evidence="1 2">
    <name type="scientific">Dreissena polymorpha</name>
    <name type="common">Zebra mussel</name>
    <name type="synonym">Mytilus polymorpha</name>
    <dbReference type="NCBI Taxonomy" id="45954"/>
    <lineage>
        <taxon>Eukaryota</taxon>
        <taxon>Metazoa</taxon>
        <taxon>Spiralia</taxon>
        <taxon>Lophotrochozoa</taxon>
        <taxon>Mollusca</taxon>
        <taxon>Bivalvia</taxon>
        <taxon>Autobranchia</taxon>
        <taxon>Heteroconchia</taxon>
        <taxon>Euheterodonta</taxon>
        <taxon>Imparidentia</taxon>
        <taxon>Neoheterodontei</taxon>
        <taxon>Myida</taxon>
        <taxon>Dreissenoidea</taxon>
        <taxon>Dreissenidae</taxon>
        <taxon>Dreissena</taxon>
    </lineage>
</organism>
<accession>A0A9D4LWD2</accession>
<dbReference type="Proteomes" id="UP000828390">
    <property type="component" value="Unassembled WGS sequence"/>
</dbReference>
<reference evidence="1" key="1">
    <citation type="journal article" date="2019" name="bioRxiv">
        <title>The Genome of the Zebra Mussel, Dreissena polymorpha: A Resource for Invasive Species Research.</title>
        <authorList>
            <person name="McCartney M.A."/>
            <person name="Auch B."/>
            <person name="Kono T."/>
            <person name="Mallez S."/>
            <person name="Zhang Y."/>
            <person name="Obille A."/>
            <person name="Becker A."/>
            <person name="Abrahante J.E."/>
            <person name="Garbe J."/>
            <person name="Badalamenti J.P."/>
            <person name="Herman A."/>
            <person name="Mangelson H."/>
            <person name="Liachko I."/>
            <person name="Sullivan S."/>
            <person name="Sone E.D."/>
            <person name="Koren S."/>
            <person name="Silverstein K.A.T."/>
            <person name="Beckman K.B."/>
            <person name="Gohl D.M."/>
        </authorList>
    </citation>
    <scope>NUCLEOTIDE SEQUENCE</scope>
    <source>
        <strain evidence="1">Duluth1</strain>
        <tissue evidence="1">Whole animal</tissue>
    </source>
</reference>
<protein>
    <submittedName>
        <fullName evidence="1">Uncharacterized protein</fullName>
    </submittedName>
</protein>
<evidence type="ECO:0000313" key="2">
    <source>
        <dbReference type="Proteomes" id="UP000828390"/>
    </source>
</evidence>
<dbReference type="AlphaFoldDB" id="A0A9D4LWD2"/>
<gene>
    <name evidence="1" type="ORF">DPMN_027981</name>
</gene>
<sequence>MMEEGPRILLRLKTFRQAIIGYPEPLLWYSKMRAEMEMWMLELYNRLMQIMDTNSMVGETDTIVQTCRKRSIEIGQEVVWRMVLEGSSVNDINVFETMLS</sequence>
<comment type="caution">
    <text evidence="1">The sequence shown here is derived from an EMBL/GenBank/DDBJ whole genome shotgun (WGS) entry which is preliminary data.</text>
</comment>
<reference evidence="1" key="2">
    <citation type="submission" date="2020-11" db="EMBL/GenBank/DDBJ databases">
        <authorList>
            <person name="McCartney M.A."/>
            <person name="Auch B."/>
            <person name="Kono T."/>
            <person name="Mallez S."/>
            <person name="Becker A."/>
            <person name="Gohl D.M."/>
            <person name="Silverstein K.A.T."/>
            <person name="Koren S."/>
            <person name="Bechman K.B."/>
            <person name="Herman A."/>
            <person name="Abrahante J.E."/>
            <person name="Garbe J."/>
        </authorList>
    </citation>
    <scope>NUCLEOTIDE SEQUENCE</scope>
    <source>
        <strain evidence="1">Duluth1</strain>
        <tissue evidence="1">Whole animal</tissue>
    </source>
</reference>
<dbReference type="EMBL" id="JAIWYP010000002">
    <property type="protein sequence ID" value="KAH3864948.1"/>
    <property type="molecule type" value="Genomic_DNA"/>
</dbReference>
<keyword evidence="2" id="KW-1185">Reference proteome</keyword>
<name>A0A9D4LWD2_DREPO</name>